<evidence type="ECO:0000256" key="1">
    <source>
        <dbReference type="SAM" id="MobiDB-lite"/>
    </source>
</evidence>
<dbReference type="AlphaFoldDB" id="G7YS01"/>
<sequence>MKAWYSTGNINIRRQFNFSTNSDKKMRALQSSKLHKKQDEERTEEPDGFESYEYTSDHFIKRPDFEYLVNPSDPRIGTTMKSYLGMHNQLTRHRKQTTTRRKLGTGKLLKIEGIDDRSMKTKNGRNNGTRLRWPRTGICPACVHETRERRTNVGEDDAIFVEACPKDDRSSSRISDEQQMSSVWMTSEYSYVTHTDRQGKQTFSCPDIGKKCFFANSSSSSRFLSYTDLQLPVYKTYSVQDNGVRMSRELTATLKVSSNTPQDHLIKYKLRMYFSHYPLSHPMRLGVWNIRYLVFKVFL</sequence>
<organism evidence="2 3">
    <name type="scientific">Clonorchis sinensis</name>
    <name type="common">Chinese liver fluke</name>
    <dbReference type="NCBI Taxonomy" id="79923"/>
    <lineage>
        <taxon>Eukaryota</taxon>
        <taxon>Metazoa</taxon>
        <taxon>Spiralia</taxon>
        <taxon>Lophotrochozoa</taxon>
        <taxon>Platyhelminthes</taxon>
        <taxon>Trematoda</taxon>
        <taxon>Digenea</taxon>
        <taxon>Opisthorchiida</taxon>
        <taxon>Opisthorchiata</taxon>
        <taxon>Opisthorchiidae</taxon>
        <taxon>Clonorchis</taxon>
    </lineage>
</organism>
<accession>G7YS01</accession>
<proteinExistence type="predicted"/>
<reference evidence="2" key="1">
    <citation type="journal article" date="2011" name="Genome Biol.">
        <title>The draft genome of the carcinogenic human liver fluke Clonorchis sinensis.</title>
        <authorList>
            <person name="Wang X."/>
            <person name="Chen W."/>
            <person name="Huang Y."/>
            <person name="Sun J."/>
            <person name="Men J."/>
            <person name="Liu H."/>
            <person name="Luo F."/>
            <person name="Guo L."/>
            <person name="Lv X."/>
            <person name="Deng C."/>
            <person name="Zhou C."/>
            <person name="Fan Y."/>
            <person name="Li X."/>
            <person name="Huang L."/>
            <person name="Hu Y."/>
            <person name="Liang C."/>
            <person name="Hu X."/>
            <person name="Xu J."/>
            <person name="Yu X."/>
        </authorList>
    </citation>
    <scope>NUCLEOTIDE SEQUENCE [LARGE SCALE GENOMIC DNA]</scope>
    <source>
        <strain evidence="2">Henan</strain>
    </source>
</reference>
<evidence type="ECO:0000313" key="2">
    <source>
        <dbReference type="EMBL" id="GAA55731.1"/>
    </source>
</evidence>
<reference key="2">
    <citation type="submission" date="2011-10" db="EMBL/GenBank/DDBJ databases">
        <title>The genome and transcriptome sequence of Clonorchis sinensis provide insights into the carcinogenic liver fluke.</title>
        <authorList>
            <person name="Wang X."/>
            <person name="Huang Y."/>
            <person name="Chen W."/>
            <person name="Liu H."/>
            <person name="Guo L."/>
            <person name="Chen Y."/>
            <person name="Luo F."/>
            <person name="Zhou W."/>
            <person name="Sun J."/>
            <person name="Mao Q."/>
            <person name="Liang P."/>
            <person name="Zhou C."/>
            <person name="Tian Y."/>
            <person name="Men J."/>
            <person name="Lv X."/>
            <person name="Huang L."/>
            <person name="Zhou J."/>
            <person name="Hu Y."/>
            <person name="Li R."/>
            <person name="Zhang F."/>
            <person name="Lei H."/>
            <person name="Li X."/>
            <person name="Hu X."/>
            <person name="Liang C."/>
            <person name="Xu J."/>
            <person name="Wu Z."/>
            <person name="Yu X."/>
        </authorList>
    </citation>
    <scope>NUCLEOTIDE SEQUENCE</scope>
    <source>
        <strain>Henan</strain>
    </source>
</reference>
<protein>
    <submittedName>
        <fullName evidence="2">Uncharacterized protein</fullName>
    </submittedName>
</protein>
<dbReference type="Proteomes" id="UP000008909">
    <property type="component" value="Unassembled WGS sequence"/>
</dbReference>
<dbReference type="EMBL" id="DF144072">
    <property type="protein sequence ID" value="GAA55731.1"/>
    <property type="molecule type" value="Genomic_DNA"/>
</dbReference>
<name>G7YS01_CLOSI</name>
<evidence type="ECO:0000313" key="3">
    <source>
        <dbReference type="Proteomes" id="UP000008909"/>
    </source>
</evidence>
<gene>
    <name evidence="2" type="ORF">CLF_108852</name>
</gene>
<keyword evidence="3" id="KW-1185">Reference proteome</keyword>
<feature type="region of interest" description="Disordered" evidence="1">
    <location>
        <begin position="30"/>
        <end position="49"/>
    </location>
</feature>